<dbReference type="InterPro" id="IPR056136">
    <property type="entry name" value="DUF7719"/>
</dbReference>
<keyword evidence="2" id="KW-0472">Membrane</keyword>
<feature type="transmembrane region" description="Helical" evidence="2">
    <location>
        <begin position="225"/>
        <end position="250"/>
    </location>
</feature>
<evidence type="ECO:0000313" key="5">
    <source>
        <dbReference type="Proteomes" id="UP000287124"/>
    </source>
</evidence>
<comment type="caution">
    <text evidence="4">The sequence shown here is derived from an EMBL/GenBank/DDBJ whole genome shotgun (WGS) entry which is preliminary data.</text>
</comment>
<keyword evidence="5" id="KW-1185">Reference proteome</keyword>
<accession>A0A430LM23</accession>
<evidence type="ECO:0000256" key="2">
    <source>
        <dbReference type="SAM" id="Phobius"/>
    </source>
</evidence>
<name>A0A430LM23_9HYPO</name>
<dbReference type="Proteomes" id="UP000287124">
    <property type="component" value="Unassembled WGS sequence"/>
</dbReference>
<organism evidence="4 5">
    <name type="scientific">Fusarium euwallaceae</name>
    <dbReference type="NCBI Taxonomy" id="1147111"/>
    <lineage>
        <taxon>Eukaryota</taxon>
        <taxon>Fungi</taxon>
        <taxon>Dikarya</taxon>
        <taxon>Ascomycota</taxon>
        <taxon>Pezizomycotina</taxon>
        <taxon>Sordariomycetes</taxon>
        <taxon>Hypocreomycetidae</taxon>
        <taxon>Hypocreales</taxon>
        <taxon>Nectriaceae</taxon>
        <taxon>Fusarium</taxon>
        <taxon>Fusarium solani species complex</taxon>
    </lineage>
</organism>
<proteinExistence type="predicted"/>
<keyword evidence="2" id="KW-0812">Transmembrane</keyword>
<feature type="domain" description="DUF7719" evidence="3">
    <location>
        <begin position="187"/>
        <end position="255"/>
    </location>
</feature>
<feature type="transmembrane region" description="Helical" evidence="2">
    <location>
        <begin position="142"/>
        <end position="165"/>
    </location>
</feature>
<feature type="transmembrane region" description="Helical" evidence="2">
    <location>
        <begin position="186"/>
        <end position="205"/>
    </location>
</feature>
<dbReference type="AlphaFoldDB" id="A0A430LM23"/>
<feature type="region of interest" description="Disordered" evidence="1">
    <location>
        <begin position="52"/>
        <end position="74"/>
    </location>
</feature>
<evidence type="ECO:0000259" key="3">
    <source>
        <dbReference type="Pfam" id="PF24841"/>
    </source>
</evidence>
<gene>
    <name evidence="4" type="ORF">BHE90_008747</name>
</gene>
<reference evidence="4 5" key="1">
    <citation type="submission" date="2017-06" db="EMBL/GenBank/DDBJ databases">
        <title>Comparative genomic analysis of Ambrosia Fusariam Clade fungi.</title>
        <authorList>
            <person name="Stajich J.E."/>
            <person name="Carrillo J."/>
            <person name="Kijimoto T."/>
            <person name="Eskalen A."/>
            <person name="O'Donnell K."/>
            <person name="Kasson M."/>
        </authorList>
    </citation>
    <scope>NUCLEOTIDE SEQUENCE [LARGE SCALE GENOMIC DNA]</scope>
    <source>
        <strain evidence="4 5">UCR1854</strain>
    </source>
</reference>
<protein>
    <recommendedName>
        <fullName evidence="3">DUF7719 domain-containing protein</fullName>
    </recommendedName>
</protein>
<keyword evidence="2" id="KW-1133">Transmembrane helix</keyword>
<sequence length="256" mass="29569">MEIRRLVSRGGKSIDLSKCTCLELTSPTSSRTLKSFTSTIILCLPPTSTKTMARQRKEKSAKDIKYAHPDRSGPSKETLLDFAKQRDLFAEADRRQRQVDNNEPVLPPRAERILETLLWTVSMAMIHFTFDTLVQRQYGIEVLWIQIVQRTLVAWLVFVLLFYVLHPHYSAPTFVPFVPRQYQEPLRQLIFFTMSVSAGRHIIYITNEYGYLAVLKQAPPVGCLWLWAIIELDLLWAFVSLLIAVGYAWMHGYGFK</sequence>
<evidence type="ECO:0000313" key="4">
    <source>
        <dbReference type="EMBL" id="RTE76789.1"/>
    </source>
</evidence>
<dbReference type="PANTHER" id="PTHR37846:SF1">
    <property type="entry name" value="DEACETYLASE-LIKE PROTEIN"/>
    <property type="match status" value="1"/>
</dbReference>
<evidence type="ECO:0000256" key="1">
    <source>
        <dbReference type="SAM" id="MobiDB-lite"/>
    </source>
</evidence>
<feature type="compositionally biased region" description="Basic and acidic residues" evidence="1">
    <location>
        <begin position="58"/>
        <end position="74"/>
    </location>
</feature>
<dbReference type="PANTHER" id="PTHR37846">
    <property type="entry name" value="YALI0B21296P"/>
    <property type="match status" value="1"/>
</dbReference>
<dbReference type="Pfam" id="PF24841">
    <property type="entry name" value="DUF7719"/>
    <property type="match status" value="1"/>
</dbReference>
<dbReference type="EMBL" id="MIKF01000141">
    <property type="protein sequence ID" value="RTE76789.1"/>
    <property type="molecule type" value="Genomic_DNA"/>
</dbReference>